<feature type="non-terminal residue" evidence="2">
    <location>
        <position position="755"/>
    </location>
</feature>
<gene>
    <name evidence="2" type="ORF">KDL01_32285</name>
</gene>
<comment type="caution">
    <text evidence="2">The sequence shown here is derived from an EMBL/GenBank/DDBJ whole genome shotgun (WGS) entry which is preliminary data.</text>
</comment>
<protein>
    <recommendedName>
        <fullName evidence="4">Fungal lipase-like domain-containing protein</fullName>
    </recommendedName>
</protein>
<name>A0A941EW17_9ACTN</name>
<evidence type="ECO:0000256" key="1">
    <source>
        <dbReference type="SAM" id="MobiDB-lite"/>
    </source>
</evidence>
<dbReference type="AlphaFoldDB" id="A0A941EW17"/>
<reference evidence="2" key="1">
    <citation type="submission" date="2021-04" db="EMBL/GenBank/DDBJ databases">
        <title>Genome based classification of Actinospica acidithermotolerans sp. nov., an actinobacterium isolated from an Indonesian hot spring.</title>
        <authorList>
            <person name="Kusuma A.B."/>
            <person name="Putra K.E."/>
            <person name="Nafisah S."/>
            <person name="Loh J."/>
            <person name="Nouioui I."/>
            <person name="Goodfellow M."/>
        </authorList>
    </citation>
    <scope>NUCLEOTIDE SEQUENCE</scope>
    <source>
        <strain evidence="2">CSCA 57</strain>
    </source>
</reference>
<dbReference type="EMBL" id="JAGSOG010000248">
    <property type="protein sequence ID" value="MBR7837996.1"/>
    <property type="molecule type" value="Genomic_DNA"/>
</dbReference>
<sequence>MGGGTRMTAVESRRTHTAGAQPPRPNPPRFVSPHERAHHEEVERYKAVALEVSVIAQAVYEVCERTTAQLAGTRLPSLSGPLGIPSVPRTARGLALLKALTHESGLGFAFAGGPVGNAGAMLGDLLGRRSLATALLVLSLRLRLAALQRVHPEMTEDPKLAHFIEAVHAHHELEILRALRILFDDEGAIRAFSSLAPMFAEILCLKALLDRNPFNDATAWRMATGQDAPSADPFFGFSVKLMTLQDRGTGAARPIAALPHELALLASRGSLLGFLRNIALLGNDGRVLVQSVRGPDGVERHVVQVPGMRPAFRGHGSPASLVGAFRSSLDAASAYTGALRSAIAQFGIPDGAEIALIGHSAGGPAAFNLAQDPEFCARYTVTHAIALGAPVDQKYPADPRTFVATITNQHDIVPTLDGLGAGSCFDLHPGWYVVDYTEVTHQFPECHGIEHYLRDLEYLVTEAREYIEARLTPYAGEVVRSQLYQTYEREPRPAGHPFMPVPTTQARLGAGTVELPLGCTYGSGLLAFYPVDQELVSCLAADGSRTEPLGLAGRSVFAVFAAEQREGSLRPHRVLAFGVLVDSPWRSGRLAWTQLLRRADQRGVGFRLLGLAASTDQAVEAYRTVWGVPAIRARVSVSIGALGARATAEAEDGTRLGFGGLLGPGLPVPAGDVVLYSRRDRTTLRSQLDFAGRTRLHTGALVRLAVAAPGSPLTERLRELGLDRTRPLACLSARGLRARIGAGAPLPGADPGAQA</sequence>
<organism evidence="2 3">
    <name type="scientific">Actinospica durhamensis</name>
    <dbReference type="NCBI Taxonomy" id="1508375"/>
    <lineage>
        <taxon>Bacteria</taxon>
        <taxon>Bacillati</taxon>
        <taxon>Actinomycetota</taxon>
        <taxon>Actinomycetes</taxon>
        <taxon>Catenulisporales</taxon>
        <taxon>Actinospicaceae</taxon>
        <taxon>Actinospica</taxon>
    </lineage>
</organism>
<accession>A0A941EW17</accession>
<proteinExistence type="predicted"/>
<dbReference type="InterPro" id="IPR029058">
    <property type="entry name" value="AB_hydrolase_fold"/>
</dbReference>
<feature type="region of interest" description="Disordered" evidence="1">
    <location>
        <begin position="1"/>
        <end position="38"/>
    </location>
</feature>
<evidence type="ECO:0008006" key="4">
    <source>
        <dbReference type="Google" id="ProtNLM"/>
    </source>
</evidence>
<evidence type="ECO:0000313" key="3">
    <source>
        <dbReference type="Proteomes" id="UP000675781"/>
    </source>
</evidence>
<keyword evidence="3" id="KW-1185">Reference proteome</keyword>
<dbReference type="Proteomes" id="UP000675781">
    <property type="component" value="Unassembled WGS sequence"/>
</dbReference>
<dbReference type="SUPFAM" id="SSF53474">
    <property type="entry name" value="alpha/beta-Hydrolases"/>
    <property type="match status" value="1"/>
</dbReference>
<dbReference type="RefSeq" id="WP_212532458.1">
    <property type="nucleotide sequence ID" value="NZ_JAGSOG010000248.1"/>
</dbReference>
<evidence type="ECO:0000313" key="2">
    <source>
        <dbReference type="EMBL" id="MBR7837996.1"/>
    </source>
</evidence>
<dbReference type="Gene3D" id="3.40.50.1820">
    <property type="entry name" value="alpha/beta hydrolase"/>
    <property type="match status" value="1"/>
</dbReference>